<organism evidence="3 4">
    <name type="scientific">Nocardioides caricicola</name>
    <dbReference type="NCBI Taxonomy" id="634770"/>
    <lineage>
        <taxon>Bacteria</taxon>
        <taxon>Bacillati</taxon>
        <taxon>Actinomycetota</taxon>
        <taxon>Actinomycetes</taxon>
        <taxon>Propionibacteriales</taxon>
        <taxon>Nocardioidaceae</taxon>
        <taxon>Nocardioides</taxon>
    </lineage>
</organism>
<evidence type="ECO:0000256" key="2">
    <source>
        <dbReference type="SAM" id="MobiDB-lite"/>
    </source>
</evidence>
<evidence type="ECO:0000313" key="4">
    <source>
        <dbReference type="Proteomes" id="UP001595956"/>
    </source>
</evidence>
<proteinExistence type="predicted"/>
<dbReference type="Proteomes" id="UP001595956">
    <property type="component" value="Unassembled WGS sequence"/>
</dbReference>
<name>A0ABW0N4U0_9ACTN</name>
<feature type="region of interest" description="Disordered" evidence="2">
    <location>
        <begin position="126"/>
        <end position="159"/>
    </location>
</feature>
<protein>
    <submittedName>
        <fullName evidence="3">Uncharacterized protein</fullName>
    </submittedName>
</protein>
<keyword evidence="4" id="KW-1185">Reference proteome</keyword>
<keyword evidence="1" id="KW-0175">Coiled coil</keyword>
<evidence type="ECO:0000256" key="1">
    <source>
        <dbReference type="SAM" id="Coils"/>
    </source>
</evidence>
<reference evidence="4" key="1">
    <citation type="journal article" date="2019" name="Int. J. Syst. Evol. Microbiol.">
        <title>The Global Catalogue of Microorganisms (GCM) 10K type strain sequencing project: providing services to taxonomists for standard genome sequencing and annotation.</title>
        <authorList>
            <consortium name="The Broad Institute Genomics Platform"/>
            <consortium name="The Broad Institute Genome Sequencing Center for Infectious Disease"/>
            <person name="Wu L."/>
            <person name="Ma J."/>
        </authorList>
    </citation>
    <scope>NUCLEOTIDE SEQUENCE [LARGE SCALE GENOMIC DNA]</scope>
    <source>
        <strain evidence="4">KACC 13778</strain>
    </source>
</reference>
<sequence length="159" mass="17733">MQDWIGAAAAGVLALVALALGAALLRARSRTDRELEAARAERAELRAQIEALEARVSRPEPRTAPEAEFVITGLGQPEAEPAPKIETTLFADIVLRETVVKAASLAHGLRRALDPETRHRIRYEMGREVKRARKQRRVDTRQARREWQARQRADEGNAA</sequence>
<feature type="coiled-coil region" evidence="1">
    <location>
        <begin position="28"/>
        <end position="55"/>
    </location>
</feature>
<feature type="compositionally biased region" description="Basic and acidic residues" evidence="2">
    <location>
        <begin position="137"/>
        <end position="159"/>
    </location>
</feature>
<accession>A0ABW0N4U0</accession>
<dbReference type="RefSeq" id="WP_345182067.1">
    <property type="nucleotide sequence ID" value="NZ_BAABFQ010000010.1"/>
</dbReference>
<evidence type="ECO:0000313" key="3">
    <source>
        <dbReference type="EMBL" id="MFC5495644.1"/>
    </source>
</evidence>
<comment type="caution">
    <text evidence="3">The sequence shown here is derived from an EMBL/GenBank/DDBJ whole genome shotgun (WGS) entry which is preliminary data.</text>
</comment>
<dbReference type="EMBL" id="JBHSMD010000011">
    <property type="protein sequence ID" value="MFC5495644.1"/>
    <property type="molecule type" value="Genomic_DNA"/>
</dbReference>
<gene>
    <name evidence="3" type="ORF">ACFPKY_21225</name>
</gene>